<evidence type="ECO:0000259" key="3">
    <source>
        <dbReference type="SMART" id="SM00421"/>
    </source>
</evidence>
<keyword evidence="1" id="KW-0175">Coiled coil</keyword>
<reference evidence="4 5" key="1">
    <citation type="submission" date="2016-08" db="EMBL/GenBank/DDBJ databases">
        <authorList>
            <person name="Seilhamer J.J."/>
        </authorList>
    </citation>
    <scope>NUCLEOTIDE SEQUENCE [LARGE SCALE GENOMIC DNA]</scope>
    <source>
        <strain evidence="4">M3/6</strain>
    </source>
</reference>
<feature type="transmembrane region" description="Helical" evidence="2">
    <location>
        <begin position="12"/>
        <end position="29"/>
    </location>
</feature>
<dbReference type="SUPFAM" id="SSF46894">
    <property type="entry name" value="C-terminal effector domain of the bipartite response regulators"/>
    <property type="match status" value="1"/>
</dbReference>
<sequence>MTIQPACRKQFYTAIFTVVFITFAVSPAAQEIPFIPPVYNYTTDLYNAGNQNWAIAQGSNGVIYFGNDNGMLSYDGVNWNLHNLPNNLSVKSIYIDSHNSNERIYVGSFEEFGYFESNETNQLIYHSLRHNVEDHQFHNDEIWGIYPFNGKLYFQSFSTIFIYDGKEVRSRKPYPAVLYFFPAGEKMFAQLIGNGLCLFDGEHFHPVFTRERWNNDNVIALLPYEEDWLLVTSKNGLYRFSEEERTLTRWHISGSNELLQSTINRAIVSGDSYIFGTLNSGIFAIDKNGEQLWHIDRNNGLNNNTVLALFRDRDQTVWAALDNGISNIRTHSSLSFFEPVDSQIGPVEDILFHDNRLYLATNQGIFSFSDTDGKLFPVPGFDIQSWFIKSFGNQVFVGHNLGTSLLQDFHEIPVQGARTGGMDMKQATINGRDILLESSYTSLFVYIQDSSGNWTFSHAVEGFSDLIKNLEIDHAGNIWAGHMYKGVYRLKLDSDLRKVIEIENYLSFDSTQVSTYRPIKVMKLRGRIVFADGDRFFTYDDIEHKVIPFDLLNNDLPGLADTHRIIPVNDELFWFIRHKEYVLVEYSENKYVIKDRIPYSILNNPPNAGRANLLVTDDNVSYFCMNGGIGKYSFSDGQPEVKTDLQIASITFHNRNNDQLFYLDPSQKGILAYQSNNITFQFLYPEFSKKIFQIESYLQGYDSRWVNTDGSRSAYYHNLPAGDYTLYAHIKDSSGKVLSTASYSFRIKNPWYKTWWAYLVYSLIIGSLAGFLIKKHIQRIVRKKHKLFEEQENRRIAQIERQEKEITTLQNEKLEAELTYKGKELASAAMMLINHSEFLKNLRESIQSLILAGKINRTEGNELLTMIGKNLPEEDEWNLFQSNFDLIHENFFRKLKERYPSLTPTDLKLCSLLRLNYSSKEIAEMLNISIRGVEAARYRLRKKLNLSETDNLVDFMIKFQ</sequence>
<feature type="transmembrane region" description="Helical" evidence="2">
    <location>
        <begin position="755"/>
        <end position="773"/>
    </location>
</feature>
<dbReference type="InterPro" id="IPR011123">
    <property type="entry name" value="Y_Y_Y"/>
</dbReference>
<dbReference type="Proteomes" id="UP000187464">
    <property type="component" value="Chromosome I"/>
</dbReference>
<keyword evidence="2" id="KW-1133">Transmembrane helix</keyword>
<dbReference type="SUPFAM" id="SSF63829">
    <property type="entry name" value="Calcium-dependent phosphotriesterase"/>
    <property type="match status" value="2"/>
</dbReference>
<dbReference type="GO" id="GO:0006355">
    <property type="term" value="P:regulation of DNA-templated transcription"/>
    <property type="evidence" value="ECO:0007669"/>
    <property type="project" value="InterPro"/>
</dbReference>
<evidence type="ECO:0000256" key="1">
    <source>
        <dbReference type="SAM" id="Coils"/>
    </source>
</evidence>
<evidence type="ECO:0000313" key="4">
    <source>
        <dbReference type="EMBL" id="SCD21370.1"/>
    </source>
</evidence>
<organism evidence="4 5">
    <name type="scientific">Proteiniphilum saccharofermentans</name>
    <dbReference type="NCBI Taxonomy" id="1642647"/>
    <lineage>
        <taxon>Bacteria</taxon>
        <taxon>Pseudomonadati</taxon>
        <taxon>Bacteroidota</taxon>
        <taxon>Bacteroidia</taxon>
        <taxon>Bacteroidales</taxon>
        <taxon>Dysgonomonadaceae</taxon>
        <taxon>Proteiniphilum</taxon>
    </lineage>
</organism>
<dbReference type="Pfam" id="PF07495">
    <property type="entry name" value="Y_Y_Y"/>
    <property type="match status" value="1"/>
</dbReference>
<dbReference type="Gene3D" id="1.10.10.10">
    <property type="entry name" value="Winged helix-like DNA-binding domain superfamily/Winged helix DNA-binding domain"/>
    <property type="match status" value="1"/>
</dbReference>
<protein>
    <recommendedName>
        <fullName evidence="3">HTH luxR-type domain-containing protein</fullName>
    </recommendedName>
</protein>
<evidence type="ECO:0000313" key="5">
    <source>
        <dbReference type="Proteomes" id="UP000187464"/>
    </source>
</evidence>
<feature type="coiled-coil region" evidence="1">
    <location>
        <begin position="792"/>
        <end position="819"/>
    </location>
</feature>
<dbReference type="Gene3D" id="2.130.10.10">
    <property type="entry name" value="YVTN repeat-like/Quinoprotein amine dehydrogenase"/>
    <property type="match status" value="2"/>
</dbReference>
<dbReference type="InterPro" id="IPR000792">
    <property type="entry name" value="Tscrpt_reg_LuxR_C"/>
</dbReference>
<dbReference type="GO" id="GO:0003677">
    <property type="term" value="F:DNA binding"/>
    <property type="evidence" value="ECO:0007669"/>
    <property type="project" value="InterPro"/>
</dbReference>
<dbReference type="InterPro" id="IPR036388">
    <property type="entry name" value="WH-like_DNA-bd_sf"/>
</dbReference>
<keyword evidence="2" id="KW-0812">Transmembrane</keyword>
<dbReference type="InterPro" id="IPR016032">
    <property type="entry name" value="Sig_transdc_resp-reg_C-effctor"/>
</dbReference>
<dbReference type="Gene3D" id="2.60.40.10">
    <property type="entry name" value="Immunoglobulins"/>
    <property type="match status" value="1"/>
</dbReference>
<dbReference type="EMBL" id="LT605205">
    <property type="protein sequence ID" value="SCD21370.1"/>
    <property type="molecule type" value="Genomic_DNA"/>
</dbReference>
<dbReference type="AlphaFoldDB" id="A0A1R3T2M1"/>
<name>A0A1R3T2M1_9BACT</name>
<dbReference type="RefSeq" id="WP_083711049.1">
    <property type="nucleotide sequence ID" value="NZ_LT605205.1"/>
</dbReference>
<gene>
    <name evidence="4" type="ORF">PSM36_2569</name>
</gene>
<proteinExistence type="predicted"/>
<dbReference type="InterPro" id="IPR015943">
    <property type="entry name" value="WD40/YVTN_repeat-like_dom_sf"/>
</dbReference>
<dbReference type="InterPro" id="IPR013783">
    <property type="entry name" value="Ig-like_fold"/>
</dbReference>
<dbReference type="STRING" id="1642647.PSM36_2569"/>
<dbReference type="SMART" id="SM00421">
    <property type="entry name" value="HTH_LUXR"/>
    <property type="match status" value="1"/>
</dbReference>
<keyword evidence="2" id="KW-0472">Membrane</keyword>
<keyword evidence="5" id="KW-1185">Reference proteome</keyword>
<dbReference type="KEGG" id="psac:PSM36_2569"/>
<accession>A0A1R3T2M1</accession>
<evidence type="ECO:0000256" key="2">
    <source>
        <dbReference type="SAM" id="Phobius"/>
    </source>
</evidence>
<feature type="domain" description="HTH luxR-type" evidence="3">
    <location>
        <begin position="899"/>
        <end position="956"/>
    </location>
</feature>